<dbReference type="Pfam" id="PF07615">
    <property type="entry name" value="Ykof"/>
    <property type="match status" value="2"/>
</dbReference>
<dbReference type="OrthoDB" id="7767286at2"/>
<feature type="domain" description="Thiamin/hydroxymethyl pyrimidine-binding YkoF putative" evidence="1">
    <location>
        <begin position="8"/>
        <end position="85"/>
    </location>
</feature>
<dbReference type="Gene3D" id="3.30.70.930">
    <property type="match status" value="2"/>
</dbReference>
<gene>
    <name evidence="2" type="ORF">WN59_07495</name>
</gene>
<sequence length="192" mass="20030">MTAEKRTAGAQFTLFPMSGNFADIILGALDETDTKNVEIETDNVSTEIRGSIDNIFDVMQSIFLHGAGTGEHVALSGTCAIGCPGGSSPEGVTRQGAPLNSGKSAEVSQKAGAKFSLYPLGDMDYMKKIEAQTDLSAESDISVKPAQGATRLDGEAGDIFRILEKSFSNVSESVGHTAMAFTISANSPSDKG</sequence>
<organism evidence="2 3">
    <name type="scientific">Salinicoccus sediminis</name>
    <dbReference type="NCBI Taxonomy" id="1432562"/>
    <lineage>
        <taxon>Bacteria</taxon>
        <taxon>Bacillati</taxon>
        <taxon>Bacillota</taxon>
        <taxon>Bacilli</taxon>
        <taxon>Bacillales</taxon>
        <taxon>Staphylococcaceae</taxon>
        <taxon>Salinicoccus</taxon>
    </lineage>
</organism>
<proteinExistence type="predicted"/>
<dbReference type="PATRIC" id="fig|1432562.3.peg.1494"/>
<dbReference type="InterPro" id="IPR029756">
    <property type="entry name" value="MTH1187/YkoF-like"/>
</dbReference>
<reference evidence="2 3" key="1">
    <citation type="submission" date="2015-04" db="EMBL/GenBank/DDBJ databases">
        <title>Taxonomic description and genome sequence of Salinicoccus sediminis sp. nov., a novel hyper halotolerant bacterium isolated from marine sediment.</title>
        <authorList>
            <person name="Mathan Kumar R."/>
            <person name="Kaur G."/>
            <person name="Kumar N."/>
            <person name="Kumar A."/>
            <person name="Singh N.K."/>
            <person name="Kaur N."/>
            <person name="Mayilraj S."/>
        </authorList>
    </citation>
    <scope>NUCLEOTIDE SEQUENCE [LARGE SCALE GENOMIC DNA]</scope>
    <source>
        <strain evidence="2 3">SV-16</strain>
    </source>
</reference>
<protein>
    <submittedName>
        <fullName evidence="2">Thiamine-binding protein</fullName>
    </submittedName>
</protein>
<dbReference type="InterPro" id="IPR011522">
    <property type="entry name" value="Thiamin/HMP-bd_put_YkoF"/>
</dbReference>
<feature type="domain" description="Thiamin/hydroxymethyl pyrimidine-binding YkoF putative" evidence="1">
    <location>
        <begin position="111"/>
        <end position="190"/>
    </location>
</feature>
<evidence type="ECO:0000259" key="1">
    <source>
        <dbReference type="Pfam" id="PF07615"/>
    </source>
</evidence>
<dbReference type="AlphaFoldDB" id="A0A0M2SJY5"/>
<evidence type="ECO:0000313" key="2">
    <source>
        <dbReference type="EMBL" id="KKK34563.1"/>
    </source>
</evidence>
<name>A0A0M2SJY5_9STAP</name>
<evidence type="ECO:0000313" key="3">
    <source>
        <dbReference type="Proteomes" id="UP000034287"/>
    </source>
</evidence>
<dbReference type="STRING" id="1432562.WN59_07495"/>
<dbReference type="EMBL" id="LAYZ01000004">
    <property type="protein sequence ID" value="KKK34563.1"/>
    <property type="molecule type" value="Genomic_DNA"/>
</dbReference>
<dbReference type="SUPFAM" id="SSF89957">
    <property type="entry name" value="MTH1187/YkoF-like"/>
    <property type="match status" value="1"/>
</dbReference>
<dbReference type="Proteomes" id="UP000034287">
    <property type="component" value="Unassembled WGS sequence"/>
</dbReference>
<dbReference type="RefSeq" id="WP_046515189.1">
    <property type="nucleotide sequence ID" value="NZ_LAYZ01000004.1"/>
</dbReference>
<keyword evidence="3" id="KW-1185">Reference proteome</keyword>
<comment type="caution">
    <text evidence="2">The sequence shown here is derived from an EMBL/GenBank/DDBJ whole genome shotgun (WGS) entry which is preliminary data.</text>
</comment>
<accession>A0A0M2SJY5</accession>